<protein>
    <submittedName>
        <fullName evidence="1">Uncharacterized protein</fullName>
    </submittedName>
</protein>
<accession>A0A7I8K830</accession>
<dbReference type="PANTHER" id="PTHR31696:SF69">
    <property type="entry name" value="PROTEIN MIZU-KUSSEI 1-LIKE"/>
    <property type="match status" value="1"/>
</dbReference>
<dbReference type="AlphaFoldDB" id="A0A7I8K830"/>
<dbReference type="PANTHER" id="PTHR31696">
    <property type="entry name" value="PROTEIN MIZU-KUSSEI 1"/>
    <property type="match status" value="1"/>
</dbReference>
<dbReference type="Pfam" id="PF04759">
    <property type="entry name" value="DUF617"/>
    <property type="match status" value="1"/>
</dbReference>
<keyword evidence="2" id="KW-1185">Reference proteome</keyword>
<dbReference type="EMBL" id="LR746266">
    <property type="protein sequence ID" value="CAA7393837.1"/>
    <property type="molecule type" value="Genomic_DNA"/>
</dbReference>
<dbReference type="InterPro" id="IPR006460">
    <property type="entry name" value="MIZ1-like_pln"/>
</dbReference>
<name>A0A7I8K830_SPIIN</name>
<evidence type="ECO:0000313" key="2">
    <source>
        <dbReference type="Proteomes" id="UP000663760"/>
    </source>
</evidence>
<proteinExistence type="predicted"/>
<organism evidence="1 2">
    <name type="scientific">Spirodela intermedia</name>
    <name type="common">Intermediate duckweed</name>
    <dbReference type="NCBI Taxonomy" id="51605"/>
    <lineage>
        <taxon>Eukaryota</taxon>
        <taxon>Viridiplantae</taxon>
        <taxon>Streptophyta</taxon>
        <taxon>Embryophyta</taxon>
        <taxon>Tracheophyta</taxon>
        <taxon>Spermatophyta</taxon>
        <taxon>Magnoliopsida</taxon>
        <taxon>Liliopsida</taxon>
        <taxon>Araceae</taxon>
        <taxon>Lemnoideae</taxon>
        <taxon>Spirodela</taxon>
    </lineage>
</organism>
<reference evidence="1" key="1">
    <citation type="submission" date="2020-02" db="EMBL/GenBank/DDBJ databases">
        <authorList>
            <person name="Scholz U."/>
            <person name="Mascher M."/>
            <person name="Fiebig A."/>
        </authorList>
    </citation>
    <scope>NUCLEOTIDE SEQUENCE</scope>
</reference>
<evidence type="ECO:0000313" key="1">
    <source>
        <dbReference type="EMBL" id="CAA7393837.1"/>
    </source>
</evidence>
<gene>
    <name evidence="1" type="ORF">SI8410_03004538</name>
</gene>
<dbReference type="GO" id="GO:0010274">
    <property type="term" value="P:hydrotropism"/>
    <property type="evidence" value="ECO:0007669"/>
    <property type="project" value="InterPro"/>
</dbReference>
<dbReference type="OrthoDB" id="337038at2759"/>
<sequence length="241" mass="25384">MSSGTGGSLNSGVGADGGGGHRSACLTGLLRPVVEHLLLPCWALRLPALSFLSPSPLGSQHHGGGAAAVTGTVICHENKKVRLCLQLDPSAPPHLFVELPLIATEFAAGIRDGGWRISLECLSLDDVTAAKPLLEATEVWKVSLNGMKAGLATRPQMTEREARLLEVTRTVSTGAGILPPDIAAAAPASPSQSPEGTGGCKYLRGSFDRVVGSPDSESYYLVDPDGDLSHVLSFFFYRWRR</sequence>
<dbReference type="Proteomes" id="UP000663760">
    <property type="component" value="Chromosome 3"/>
</dbReference>